<evidence type="ECO:0000313" key="2">
    <source>
        <dbReference type="EMBL" id="MFC7254193.1"/>
    </source>
</evidence>
<accession>A0ABD5ZVX4</accession>
<reference evidence="2 3" key="1">
    <citation type="journal article" date="2019" name="Int. J. Syst. Evol. Microbiol.">
        <title>The Global Catalogue of Microorganisms (GCM) 10K type strain sequencing project: providing services to taxonomists for standard genome sequencing and annotation.</title>
        <authorList>
            <consortium name="The Broad Institute Genomics Platform"/>
            <consortium name="The Broad Institute Genome Sequencing Center for Infectious Disease"/>
            <person name="Wu L."/>
            <person name="Ma J."/>
        </authorList>
    </citation>
    <scope>NUCLEOTIDE SEQUENCE [LARGE SCALE GENOMIC DNA]</scope>
    <source>
        <strain evidence="2 3">GX21</strain>
    </source>
</reference>
<keyword evidence="1" id="KW-0472">Membrane</keyword>
<sequence length="225" mass="24731">MNRRRRRRLAVGLALAGVGFAASYGYAPELVPASIRRGVGTVTERLEPGLALLIVGAVTGVLGLLYAWVNRRDDAAPLPAHEDDGLGRHPAVAGQDLTAHYERTVAGEDSGTGTTPLRDRLRDVVIGTYRHERGGDGAAAVVDEGTWTDDRYAAAFLSTTAAVDYPWYHRLYAWLYPERAYERRVTRALRAVERTCGERVTGYEPPARPTDGWWRRLRAAVEGSS</sequence>
<feature type="transmembrane region" description="Helical" evidence="1">
    <location>
        <begin position="49"/>
        <end position="69"/>
    </location>
</feature>
<proteinExistence type="predicted"/>
<name>A0ABD5ZVX4_9EURY</name>
<dbReference type="EMBL" id="JBHTAT010000001">
    <property type="protein sequence ID" value="MFC7254193.1"/>
    <property type="molecule type" value="Genomic_DNA"/>
</dbReference>
<dbReference type="RefSeq" id="WP_379702400.1">
    <property type="nucleotide sequence ID" value="NZ_JBHTAT010000001.1"/>
</dbReference>
<dbReference type="Proteomes" id="UP001596434">
    <property type="component" value="Unassembled WGS sequence"/>
</dbReference>
<organism evidence="2 3">
    <name type="scientific">Haloplanus litoreus</name>
    <dbReference type="NCBI Taxonomy" id="767515"/>
    <lineage>
        <taxon>Archaea</taxon>
        <taxon>Methanobacteriati</taxon>
        <taxon>Methanobacteriota</taxon>
        <taxon>Stenosarchaea group</taxon>
        <taxon>Halobacteria</taxon>
        <taxon>Halobacteriales</taxon>
        <taxon>Haloferacaceae</taxon>
        <taxon>Haloplanus</taxon>
    </lineage>
</organism>
<dbReference type="Pfam" id="PF23933">
    <property type="entry name" value="DUF7269"/>
    <property type="match status" value="1"/>
</dbReference>
<keyword evidence="1" id="KW-1133">Transmembrane helix</keyword>
<keyword evidence="1" id="KW-0812">Transmembrane</keyword>
<keyword evidence="3" id="KW-1185">Reference proteome</keyword>
<dbReference type="InterPro" id="IPR055693">
    <property type="entry name" value="DUF7269"/>
</dbReference>
<dbReference type="AlphaFoldDB" id="A0ABD5ZVX4"/>
<dbReference type="GeneID" id="96952488"/>
<protein>
    <recommendedName>
        <fullName evidence="4">DUF4129 domain-containing protein</fullName>
    </recommendedName>
</protein>
<comment type="caution">
    <text evidence="2">The sequence shown here is derived from an EMBL/GenBank/DDBJ whole genome shotgun (WGS) entry which is preliminary data.</text>
</comment>
<evidence type="ECO:0008006" key="4">
    <source>
        <dbReference type="Google" id="ProtNLM"/>
    </source>
</evidence>
<evidence type="ECO:0000313" key="3">
    <source>
        <dbReference type="Proteomes" id="UP001596434"/>
    </source>
</evidence>
<evidence type="ECO:0000256" key="1">
    <source>
        <dbReference type="SAM" id="Phobius"/>
    </source>
</evidence>
<gene>
    <name evidence="2" type="ORF">ACFQKE_02515</name>
</gene>